<dbReference type="PROSITE" id="PS51257">
    <property type="entry name" value="PROKAR_LIPOPROTEIN"/>
    <property type="match status" value="1"/>
</dbReference>
<dbReference type="Pfam" id="PF08787">
    <property type="entry name" value="Alginate_lyase2"/>
    <property type="match status" value="2"/>
</dbReference>
<accession>A0AAN1CTP3</accession>
<protein>
    <submittedName>
        <fullName evidence="3">Lyase</fullName>
    </submittedName>
</protein>
<dbReference type="EMBL" id="CP016178">
    <property type="protein sequence ID" value="ANO34549.1"/>
    <property type="molecule type" value="Genomic_DNA"/>
</dbReference>
<feature type="region of interest" description="Disordered" evidence="1">
    <location>
        <begin position="21"/>
        <end position="50"/>
    </location>
</feature>
<dbReference type="AlphaFoldDB" id="A0AAN1CTP3"/>
<feature type="compositionally biased region" description="Low complexity" evidence="1">
    <location>
        <begin position="24"/>
        <end position="39"/>
    </location>
</feature>
<organism evidence="3 4">
    <name type="scientific">Vibrio breoganii</name>
    <dbReference type="NCBI Taxonomy" id="553239"/>
    <lineage>
        <taxon>Bacteria</taxon>
        <taxon>Pseudomonadati</taxon>
        <taxon>Pseudomonadota</taxon>
        <taxon>Gammaproteobacteria</taxon>
        <taxon>Vibrionales</taxon>
        <taxon>Vibrionaceae</taxon>
        <taxon>Vibrio</taxon>
    </lineage>
</organism>
<dbReference type="Gene3D" id="2.60.120.200">
    <property type="match status" value="2"/>
</dbReference>
<dbReference type="KEGG" id="vbr:A6E01_15220"/>
<reference evidence="3 4" key="1">
    <citation type="submission" date="2016-06" db="EMBL/GenBank/DDBJ databases">
        <title>Adaptive Radiation by Waves of Gene Transfer Leads to Fine-Scale Resource Partitioning in Marine Microbes.</title>
        <authorList>
            <person name="Hehemann J.-H."/>
            <person name="Arevalo P."/>
            <person name="Datta M.S."/>
            <person name="Yu X."/>
            <person name="Corzett C."/>
            <person name="Henschel A."/>
            <person name="Preheim S.P."/>
            <person name="Timberlake S."/>
            <person name="Alm E.J."/>
            <person name="Polz M.F."/>
        </authorList>
    </citation>
    <scope>NUCLEOTIDE SEQUENCE [LARGE SCALE GENOMIC DNA]</scope>
    <source>
        <strain evidence="3 4">FF50</strain>
    </source>
</reference>
<evidence type="ECO:0000259" key="2">
    <source>
        <dbReference type="Pfam" id="PF08787"/>
    </source>
</evidence>
<dbReference type="SUPFAM" id="SSF49899">
    <property type="entry name" value="Concanavalin A-like lectins/glucanases"/>
    <property type="match status" value="2"/>
</dbReference>
<dbReference type="Proteomes" id="UP000092018">
    <property type="component" value="Chromosome 2"/>
</dbReference>
<evidence type="ECO:0000313" key="3">
    <source>
        <dbReference type="EMBL" id="ANO34549.1"/>
    </source>
</evidence>
<dbReference type="GO" id="GO:0016829">
    <property type="term" value="F:lyase activity"/>
    <property type="evidence" value="ECO:0007669"/>
    <property type="project" value="UniProtKB-KW"/>
</dbReference>
<feature type="domain" description="Alginate lyase 2" evidence="2">
    <location>
        <begin position="68"/>
        <end position="292"/>
    </location>
</feature>
<evidence type="ECO:0000256" key="1">
    <source>
        <dbReference type="SAM" id="MobiDB-lite"/>
    </source>
</evidence>
<proteinExistence type="predicted"/>
<feature type="domain" description="Alginate lyase 2" evidence="2">
    <location>
        <begin position="303"/>
        <end position="587"/>
    </location>
</feature>
<dbReference type="InterPro" id="IPR013320">
    <property type="entry name" value="ConA-like_dom_sf"/>
</dbReference>
<keyword evidence="3" id="KW-0456">Lyase</keyword>
<sequence>MEMNKSILALMLATALTGCGGSDSSGNNNNPNDSDPGTSEPVEPGDPIAPYSITKYQDILSNSDLQQSDPYGSASNKESVVTNGNFYGYYDEYFYAQENTQYLVFKMSNYSMRNEVRERDNFDINVEDEKRTLLAEVKLPGIEDAMSDSSSSRDQVTFLQIHNKGTSSDGTGYIPHPLLRVVYELERDGKYGHYWAVVKNNAVDCKGDGSDPDSAECQNAYDRYDLGEADTEAFTKFELIVQENNLSIEVNDIVKADLNIAYWEHLLSYFKAGVYNQFENGESEAHFRALKVLTGDSNTAYDWDIDSWKLTIPASKDDYYFSGGDSAAELTPERCGYSDKDTLANDEDVIDKDPDNNTTYFSVEDGRMHFRADMGYGSSTANSSYIRSELRELFISNNNPDCSTSDEDTSWYLDDSRTGDSTHTLNATLKVEQHPNISQPKVVLGQIHGWKINQALVKLLWEGDSRPVRVILNDDYEINNQDCGHCEPFSVELGTYAAGEEWSYTIRADEDGIYLATYDTDGSNRVAHSIPWGQNYTDKDGDTVVLSSDWASSDIAFYFKAGIYPQFKPEYPGQIFDVSFSSLNIDHY</sequence>
<gene>
    <name evidence="3" type="ORF">A6E01_15220</name>
</gene>
<evidence type="ECO:0000313" key="4">
    <source>
        <dbReference type="Proteomes" id="UP000092018"/>
    </source>
</evidence>
<dbReference type="InterPro" id="IPR014895">
    <property type="entry name" value="Alginate_lyase_2"/>
</dbReference>
<name>A0AAN1CTP3_9VIBR</name>